<dbReference type="PANTHER" id="PTHR33048">
    <property type="entry name" value="PTH11-LIKE INTEGRAL MEMBRANE PROTEIN (AFU_ORTHOLOGUE AFUA_5G11245)"/>
    <property type="match status" value="1"/>
</dbReference>
<evidence type="ECO:0000256" key="1">
    <source>
        <dbReference type="ARBA" id="ARBA00004141"/>
    </source>
</evidence>
<evidence type="ECO:0000313" key="9">
    <source>
        <dbReference type="EMBL" id="RDW84256.1"/>
    </source>
</evidence>
<feature type="transmembrane region" description="Helical" evidence="7">
    <location>
        <begin position="73"/>
        <end position="98"/>
    </location>
</feature>
<gene>
    <name evidence="9" type="ORF">BP6252_01846</name>
</gene>
<evidence type="ECO:0000259" key="8">
    <source>
        <dbReference type="Pfam" id="PF20684"/>
    </source>
</evidence>
<proteinExistence type="inferred from homology"/>
<feature type="transmembrane region" description="Helical" evidence="7">
    <location>
        <begin position="198"/>
        <end position="223"/>
    </location>
</feature>
<dbReference type="PANTHER" id="PTHR33048:SF47">
    <property type="entry name" value="INTEGRAL MEMBRANE PROTEIN-RELATED"/>
    <property type="match status" value="1"/>
</dbReference>
<feature type="region of interest" description="Disordered" evidence="6">
    <location>
        <begin position="313"/>
        <end position="336"/>
    </location>
</feature>
<evidence type="ECO:0000256" key="6">
    <source>
        <dbReference type="SAM" id="MobiDB-lite"/>
    </source>
</evidence>
<feature type="compositionally biased region" description="Polar residues" evidence="6">
    <location>
        <begin position="313"/>
        <end position="328"/>
    </location>
</feature>
<accession>A0A3D8SD39</accession>
<evidence type="ECO:0000256" key="3">
    <source>
        <dbReference type="ARBA" id="ARBA00022989"/>
    </source>
</evidence>
<feature type="transmembrane region" description="Helical" evidence="7">
    <location>
        <begin position="41"/>
        <end position="61"/>
    </location>
</feature>
<keyword evidence="2 7" id="KW-0812">Transmembrane</keyword>
<dbReference type="AlphaFoldDB" id="A0A3D8SD39"/>
<comment type="similarity">
    <text evidence="5">Belongs to the SAT4 family.</text>
</comment>
<feature type="transmembrane region" description="Helical" evidence="7">
    <location>
        <begin position="235"/>
        <end position="253"/>
    </location>
</feature>
<comment type="caution">
    <text evidence="9">The sequence shown here is derived from an EMBL/GenBank/DDBJ whole genome shotgun (WGS) entry which is preliminary data.</text>
</comment>
<feature type="transmembrane region" description="Helical" evidence="7">
    <location>
        <begin position="118"/>
        <end position="139"/>
    </location>
</feature>
<name>A0A3D8SD39_9HELO</name>
<dbReference type="InterPro" id="IPR052337">
    <property type="entry name" value="SAT4-like"/>
</dbReference>
<organism evidence="9 10">
    <name type="scientific">Coleophoma cylindrospora</name>
    <dbReference type="NCBI Taxonomy" id="1849047"/>
    <lineage>
        <taxon>Eukaryota</taxon>
        <taxon>Fungi</taxon>
        <taxon>Dikarya</taxon>
        <taxon>Ascomycota</taxon>
        <taxon>Pezizomycotina</taxon>
        <taxon>Leotiomycetes</taxon>
        <taxon>Helotiales</taxon>
        <taxon>Dermateaceae</taxon>
        <taxon>Coleophoma</taxon>
    </lineage>
</organism>
<keyword evidence="4 7" id="KW-0472">Membrane</keyword>
<dbReference type="EMBL" id="PDLM01000002">
    <property type="protein sequence ID" value="RDW84256.1"/>
    <property type="molecule type" value="Genomic_DNA"/>
</dbReference>
<feature type="transmembrane region" description="Helical" evidence="7">
    <location>
        <begin position="151"/>
        <end position="178"/>
    </location>
</feature>
<dbReference type="Pfam" id="PF20684">
    <property type="entry name" value="Fung_rhodopsin"/>
    <property type="match status" value="1"/>
</dbReference>
<feature type="region of interest" description="Disordered" evidence="6">
    <location>
        <begin position="392"/>
        <end position="416"/>
    </location>
</feature>
<dbReference type="OrthoDB" id="2496787at2759"/>
<evidence type="ECO:0000256" key="4">
    <source>
        <dbReference type="ARBA" id="ARBA00023136"/>
    </source>
</evidence>
<sequence length="436" mass="48872">MAELTPCVSAACNITESFRLEKYKADTCGVPTDRTRVEEQFHLLFVMPVIAFLFVVARILSRTLLDLGIEADDYMMIAALISYFADVGTGLVICANGFGEHTYSLTIAQISESLKFFYISELFYIVTITLTKLSLLLFFRRIFPSQTFNILVWVMFGFVICSNFSLLMALTFQCLPFHGNWTNWMYKVAPVKCINSYAAIFVAAAMSITHDLIILALPLPVLWQLHLPWQKKANLLIMFSVGSFVIVCSLIRLPSLLKLQSSADPSYDQAPIAVWTDLEQSVGIICGCLPACRSLVGYLFPSLQMSLRGTEKSSSYGLGYSKRSTTTSRPDHLDRDRNFIEIEDRLSRENSDRRRAESVKSQESQIPLSNILVPAEGKHMGHRTYVGAVEAPHKKSRELHRGLPTSKSTKSLPNEDGGILLTRSVLLTEQPSGLRR</sequence>
<evidence type="ECO:0000256" key="2">
    <source>
        <dbReference type="ARBA" id="ARBA00022692"/>
    </source>
</evidence>
<protein>
    <recommendedName>
        <fullName evidence="8">Rhodopsin domain-containing protein</fullName>
    </recommendedName>
</protein>
<dbReference type="InterPro" id="IPR049326">
    <property type="entry name" value="Rhodopsin_dom_fungi"/>
</dbReference>
<feature type="domain" description="Rhodopsin" evidence="8">
    <location>
        <begin position="57"/>
        <end position="296"/>
    </location>
</feature>
<evidence type="ECO:0000313" key="10">
    <source>
        <dbReference type="Proteomes" id="UP000256645"/>
    </source>
</evidence>
<evidence type="ECO:0000256" key="5">
    <source>
        <dbReference type="ARBA" id="ARBA00038359"/>
    </source>
</evidence>
<keyword evidence="3 7" id="KW-1133">Transmembrane helix</keyword>
<keyword evidence="10" id="KW-1185">Reference proteome</keyword>
<evidence type="ECO:0000256" key="7">
    <source>
        <dbReference type="SAM" id="Phobius"/>
    </source>
</evidence>
<reference evidence="9 10" key="1">
    <citation type="journal article" date="2018" name="IMA Fungus">
        <title>IMA Genome-F 9: Draft genome sequence of Annulohypoxylon stygium, Aspergillus mulundensis, Berkeleyomyces basicola (syn. Thielaviopsis basicola), Ceratocystis smalleyi, two Cercospora beticola strains, Coleophoma cylindrospora, Fusarium fracticaudum, Phialophora cf. hyalina, and Morchella septimelata.</title>
        <authorList>
            <person name="Wingfield B.D."/>
            <person name="Bills G.F."/>
            <person name="Dong Y."/>
            <person name="Huang W."/>
            <person name="Nel W.J."/>
            <person name="Swalarsk-Parry B.S."/>
            <person name="Vaghefi N."/>
            <person name="Wilken P.M."/>
            <person name="An Z."/>
            <person name="de Beer Z.W."/>
            <person name="De Vos L."/>
            <person name="Chen L."/>
            <person name="Duong T.A."/>
            <person name="Gao Y."/>
            <person name="Hammerbacher A."/>
            <person name="Kikkert J.R."/>
            <person name="Li Y."/>
            <person name="Li H."/>
            <person name="Li K."/>
            <person name="Li Q."/>
            <person name="Liu X."/>
            <person name="Ma X."/>
            <person name="Naidoo K."/>
            <person name="Pethybridge S.J."/>
            <person name="Sun J."/>
            <person name="Steenkamp E.T."/>
            <person name="van der Nest M.A."/>
            <person name="van Wyk S."/>
            <person name="Wingfield M.J."/>
            <person name="Xiong C."/>
            <person name="Yue Q."/>
            <person name="Zhang X."/>
        </authorList>
    </citation>
    <scope>NUCLEOTIDE SEQUENCE [LARGE SCALE GENOMIC DNA]</scope>
    <source>
        <strain evidence="9 10">BP6252</strain>
    </source>
</reference>
<dbReference type="GO" id="GO:0016020">
    <property type="term" value="C:membrane"/>
    <property type="evidence" value="ECO:0007669"/>
    <property type="project" value="UniProtKB-SubCell"/>
</dbReference>
<comment type="subcellular location">
    <subcellularLocation>
        <location evidence="1">Membrane</location>
        <topology evidence="1">Multi-pass membrane protein</topology>
    </subcellularLocation>
</comment>
<dbReference type="Proteomes" id="UP000256645">
    <property type="component" value="Unassembled WGS sequence"/>
</dbReference>